<dbReference type="EMBL" id="QGKY02000089">
    <property type="protein sequence ID" value="KAF2612086.1"/>
    <property type="molecule type" value="Genomic_DNA"/>
</dbReference>
<reference evidence="2" key="1">
    <citation type="submission" date="2019-12" db="EMBL/GenBank/DDBJ databases">
        <title>Genome sequencing and annotation of Brassica cretica.</title>
        <authorList>
            <person name="Studholme D.J."/>
            <person name="Sarris P.F."/>
        </authorList>
    </citation>
    <scope>NUCLEOTIDE SEQUENCE</scope>
    <source>
        <strain evidence="2">PFS-102/07</strain>
        <tissue evidence="2">Leaf</tissue>
    </source>
</reference>
<proteinExistence type="predicted"/>
<accession>A0A8S9M400</accession>
<evidence type="ECO:0000313" key="2">
    <source>
        <dbReference type="EMBL" id="KAF2612086.1"/>
    </source>
</evidence>
<comment type="caution">
    <text evidence="2">The sequence shown here is derived from an EMBL/GenBank/DDBJ whole genome shotgun (WGS) entry which is preliminary data.</text>
</comment>
<gene>
    <name evidence="2" type="ORF">F2Q70_00011072</name>
</gene>
<sequence length="99" mass="11710">MVTTGNSRCERGKDPEKKEIGKEEETERKSREKKREKKGGLSSMHNPSVTPIEDEKEREREYTELLFRNEETEREVVYLEIFLLVSSAQSLLRHLMKQI</sequence>
<dbReference type="AlphaFoldDB" id="A0A8S9M400"/>
<protein>
    <submittedName>
        <fullName evidence="2">Uncharacterized protein</fullName>
    </submittedName>
</protein>
<organism evidence="2">
    <name type="scientific">Brassica cretica</name>
    <name type="common">Mustard</name>
    <dbReference type="NCBI Taxonomy" id="69181"/>
    <lineage>
        <taxon>Eukaryota</taxon>
        <taxon>Viridiplantae</taxon>
        <taxon>Streptophyta</taxon>
        <taxon>Embryophyta</taxon>
        <taxon>Tracheophyta</taxon>
        <taxon>Spermatophyta</taxon>
        <taxon>Magnoliopsida</taxon>
        <taxon>eudicotyledons</taxon>
        <taxon>Gunneridae</taxon>
        <taxon>Pentapetalae</taxon>
        <taxon>rosids</taxon>
        <taxon>malvids</taxon>
        <taxon>Brassicales</taxon>
        <taxon>Brassicaceae</taxon>
        <taxon>Brassiceae</taxon>
        <taxon>Brassica</taxon>
    </lineage>
</organism>
<name>A0A8S9M400_BRACR</name>
<feature type="region of interest" description="Disordered" evidence="1">
    <location>
        <begin position="1"/>
        <end position="59"/>
    </location>
</feature>
<evidence type="ECO:0000256" key="1">
    <source>
        <dbReference type="SAM" id="MobiDB-lite"/>
    </source>
</evidence>
<feature type="compositionally biased region" description="Basic and acidic residues" evidence="1">
    <location>
        <begin position="8"/>
        <end position="30"/>
    </location>
</feature>